<dbReference type="OrthoDB" id="3553147at2759"/>
<accession>A0A6A6E896</accession>
<evidence type="ECO:0000259" key="1">
    <source>
        <dbReference type="Pfam" id="PF06985"/>
    </source>
</evidence>
<gene>
    <name evidence="2" type="ORF">K469DRAFT_504271</name>
</gene>
<name>A0A6A6E896_9PEZI</name>
<dbReference type="Pfam" id="PF06985">
    <property type="entry name" value="HET"/>
    <property type="match status" value="1"/>
</dbReference>
<protein>
    <submittedName>
        <fullName evidence="2">Heterokaryon incompatibility</fullName>
    </submittedName>
</protein>
<sequence>ALSYIWGSKGNPLNIELNSTQTLGTRNLHAALKRLRLPDKPRILWVDAICINQTNMVEKGHQVSLMGEIYSKTSCGIIFFGEEPEQLGFNETLEERRQLQSFFTGSPSPGLEAYHSEAIRALKWLGERPWWKRIWTVQE</sequence>
<feature type="non-terminal residue" evidence="2">
    <location>
        <position position="139"/>
    </location>
</feature>
<reference evidence="2" key="1">
    <citation type="journal article" date="2020" name="Stud. Mycol.">
        <title>101 Dothideomycetes genomes: a test case for predicting lifestyles and emergence of pathogens.</title>
        <authorList>
            <person name="Haridas S."/>
            <person name="Albert R."/>
            <person name="Binder M."/>
            <person name="Bloem J."/>
            <person name="Labutti K."/>
            <person name="Salamov A."/>
            <person name="Andreopoulos B."/>
            <person name="Baker S."/>
            <person name="Barry K."/>
            <person name="Bills G."/>
            <person name="Bluhm B."/>
            <person name="Cannon C."/>
            <person name="Castanera R."/>
            <person name="Culley D."/>
            <person name="Daum C."/>
            <person name="Ezra D."/>
            <person name="Gonzalez J."/>
            <person name="Henrissat B."/>
            <person name="Kuo A."/>
            <person name="Liang C."/>
            <person name="Lipzen A."/>
            <person name="Lutzoni F."/>
            <person name="Magnuson J."/>
            <person name="Mondo S."/>
            <person name="Nolan M."/>
            <person name="Ohm R."/>
            <person name="Pangilinan J."/>
            <person name="Park H.-J."/>
            <person name="Ramirez L."/>
            <person name="Alfaro M."/>
            <person name="Sun H."/>
            <person name="Tritt A."/>
            <person name="Yoshinaga Y."/>
            <person name="Zwiers L.-H."/>
            <person name="Turgeon B."/>
            <person name="Goodwin S."/>
            <person name="Spatafora J."/>
            <person name="Crous P."/>
            <person name="Grigoriev I."/>
        </authorList>
    </citation>
    <scope>NUCLEOTIDE SEQUENCE</scope>
    <source>
        <strain evidence="2">CBS 207.26</strain>
    </source>
</reference>
<proteinExistence type="predicted"/>
<organism evidence="2 3">
    <name type="scientific">Zopfia rhizophila CBS 207.26</name>
    <dbReference type="NCBI Taxonomy" id="1314779"/>
    <lineage>
        <taxon>Eukaryota</taxon>
        <taxon>Fungi</taxon>
        <taxon>Dikarya</taxon>
        <taxon>Ascomycota</taxon>
        <taxon>Pezizomycotina</taxon>
        <taxon>Dothideomycetes</taxon>
        <taxon>Dothideomycetes incertae sedis</taxon>
        <taxon>Zopfiaceae</taxon>
        <taxon>Zopfia</taxon>
    </lineage>
</organism>
<evidence type="ECO:0000313" key="3">
    <source>
        <dbReference type="Proteomes" id="UP000800200"/>
    </source>
</evidence>
<dbReference type="AlphaFoldDB" id="A0A6A6E896"/>
<dbReference type="Proteomes" id="UP000800200">
    <property type="component" value="Unassembled WGS sequence"/>
</dbReference>
<feature type="non-terminal residue" evidence="2">
    <location>
        <position position="1"/>
    </location>
</feature>
<dbReference type="PANTHER" id="PTHR24148:SF73">
    <property type="entry name" value="HET DOMAIN PROTEIN (AFU_ORTHOLOGUE AFUA_8G01020)"/>
    <property type="match status" value="1"/>
</dbReference>
<dbReference type="EMBL" id="ML994630">
    <property type="protein sequence ID" value="KAF2186380.1"/>
    <property type="molecule type" value="Genomic_DNA"/>
</dbReference>
<keyword evidence="3" id="KW-1185">Reference proteome</keyword>
<dbReference type="InterPro" id="IPR010730">
    <property type="entry name" value="HET"/>
</dbReference>
<dbReference type="InterPro" id="IPR052895">
    <property type="entry name" value="HetReg/Transcr_Mod"/>
</dbReference>
<dbReference type="PANTHER" id="PTHR24148">
    <property type="entry name" value="ANKYRIN REPEAT DOMAIN-CONTAINING PROTEIN 39 HOMOLOG-RELATED"/>
    <property type="match status" value="1"/>
</dbReference>
<feature type="domain" description="Heterokaryon incompatibility" evidence="1">
    <location>
        <begin position="1"/>
        <end position="139"/>
    </location>
</feature>
<evidence type="ECO:0000313" key="2">
    <source>
        <dbReference type="EMBL" id="KAF2186380.1"/>
    </source>
</evidence>